<organism evidence="1 2">
    <name type="scientific">Levilactobacillus suantsaii</name>
    <dbReference type="NCBI Taxonomy" id="2292255"/>
    <lineage>
        <taxon>Bacteria</taxon>
        <taxon>Bacillati</taxon>
        <taxon>Bacillota</taxon>
        <taxon>Bacilli</taxon>
        <taxon>Lactobacillales</taxon>
        <taxon>Lactobacillaceae</taxon>
        <taxon>Levilactobacillus</taxon>
    </lineage>
</organism>
<dbReference type="AlphaFoldDB" id="A0A4Q0VKA9"/>
<name>A0A4Q0VKA9_9LACO</name>
<evidence type="ECO:0000313" key="2">
    <source>
        <dbReference type="Proteomes" id="UP000290602"/>
    </source>
</evidence>
<evidence type="ECO:0000313" key="1">
    <source>
        <dbReference type="EMBL" id="RXI78737.1"/>
    </source>
</evidence>
<dbReference type="Proteomes" id="UP000290602">
    <property type="component" value="Unassembled WGS sequence"/>
</dbReference>
<proteinExistence type="predicted"/>
<dbReference type="SUPFAM" id="SSF103473">
    <property type="entry name" value="MFS general substrate transporter"/>
    <property type="match status" value="1"/>
</dbReference>
<comment type="caution">
    <text evidence="1">The sequence shown here is derived from an EMBL/GenBank/DDBJ whole genome shotgun (WGS) entry which is preliminary data.</text>
</comment>
<dbReference type="PIRSF" id="PIRSF033111">
    <property type="entry name" value="UCP033111"/>
    <property type="match status" value="1"/>
</dbReference>
<dbReference type="InterPro" id="IPR036259">
    <property type="entry name" value="MFS_trans_sf"/>
</dbReference>
<reference evidence="1 2" key="1">
    <citation type="submission" date="2018-08" db="EMBL/GenBank/DDBJ databases">
        <title>Lactobacillus suantsai sp. nov., isolated from traditional fermented suan-tsai in Taiwan.</title>
        <authorList>
            <person name="Huang C.-H."/>
        </authorList>
    </citation>
    <scope>NUCLEOTIDE SEQUENCE [LARGE SCALE GENOMIC DNA]</scope>
    <source>
        <strain evidence="1 2">BCRC 12945</strain>
    </source>
</reference>
<dbReference type="EMBL" id="QXIL01000008">
    <property type="protein sequence ID" value="RXI78737.1"/>
    <property type="molecule type" value="Genomic_DNA"/>
</dbReference>
<keyword evidence="2" id="KW-1185">Reference proteome</keyword>
<dbReference type="RefSeq" id="WP_129032403.1">
    <property type="nucleotide sequence ID" value="NZ_CP059603.1"/>
</dbReference>
<dbReference type="InterPro" id="IPR009214">
    <property type="entry name" value="DUF1129"/>
</dbReference>
<sequence length="243" mass="27409">MSENKSRPRNAGVHQNRNDVATNERAAFDNLGLTKRNADYMFRFNRALADTNLSADKKAEAVQQMVDELVAGQKHGATAKNLYGDVPTRVKFVVEGPKREAEGHLIGGPDYWPNMWYNTLTFFMIFTLLFGITYLFSPKMMKPGEAVGITAIIVSALVAGFLLPIMPRLFDPKIKHRFNGWIRFLFTLLGFAVWMILFFLAQALPTVVNPILRPWPSIIVGVLAIVGMVILRRRYNIRGGFFG</sequence>
<protein>
    <submittedName>
        <fullName evidence="1">DUF1129 domain-containing protein</fullName>
    </submittedName>
</protein>
<dbReference type="OrthoDB" id="2143285at2"/>
<gene>
    <name evidence="1" type="ORF">DXH47_05730</name>
</gene>
<accession>A0A4Q0VKA9</accession>
<dbReference type="Pfam" id="PF06570">
    <property type="entry name" value="DUF1129"/>
    <property type="match status" value="1"/>
</dbReference>